<dbReference type="EMBL" id="BAAAQQ010000001">
    <property type="protein sequence ID" value="GAA2113596.1"/>
    <property type="molecule type" value="Genomic_DNA"/>
</dbReference>
<reference evidence="10 11" key="1">
    <citation type="journal article" date="2019" name="Int. J. Syst. Evol. Microbiol.">
        <title>The Global Catalogue of Microorganisms (GCM) 10K type strain sequencing project: providing services to taxonomists for standard genome sequencing and annotation.</title>
        <authorList>
            <consortium name="The Broad Institute Genomics Platform"/>
            <consortium name="The Broad Institute Genome Sequencing Center for Infectious Disease"/>
            <person name="Wu L."/>
            <person name="Ma J."/>
        </authorList>
    </citation>
    <scope>NUCLEOTIDE SEQUENCE [LARGE SCALE GENOMIC DNA]</scope>
    <source>
        <strain evidence="10 11">JCM 16021</strain>
    </source>
</reference>
<accession>A0ABN2XJU4</accession>
<evidence type="ECO:0000313" key="11">
    <source>
        <dbReference type="Proteomes" id="UP001500575"/>
    </source>
</evidence>
<organism evidence="10 11">
    <name type="scientific">Nocardioides bigeumensis</name>
    <dbReference type="NCBI Taxonomy" id="433657"/>
    <lineage>
        <taxon>Bacteria</taxon>
        <taxon>Bacillati</taxon>
        <taxon>Actinomycetota</taxon>
        <taxon>Actinomycetes</taxon>
        <taxon>Propionibacteriales</taxon>
        <taxon>Nocardioidaceae</taxon>
        <taxon>Nocardioides</taxon>
    </lineage>
</organism>
<dbReference type="CDD" id="cd06261">
    <property type="entry name" value="TM_PBP2"/>
    <property type="match status" value="1"/>
</dbReference>
<comment type="caution">
    <text evidence="10">The sequence shown here is derived from an EMBL/GenBank/DDBJ whole genome shotgun (WGS) entry which is preliminary data.</text>
</comment>
<dbReference type="Pfam" id="PF00528">
    <property type="entry name" value="BPD_transp_1"/>
    <property type="match status" value="1"/>
</dbReference>
<evidence type="ECO:0000256" key="3">
    <source>
        <dbReference type="ARBA" id="ARBA00022475"/>
    </source>
</evidence>
<keyword evidence="6 7" id="KW-0472">Membrane</keyword>
<feature type="transmembrane region" description="Helical" evidence="7">
    <location>
        <begin position="243"/>
        <end position="264"/>
    </location>
</feature>
<comment type="subcellular location">
    <subcellularLocation>
        <location evidence="1 7">Cell membrane</location>
        <topology evidence="1 7">Multi-pass membrane protein</topology>
    </subcellularLocation>
</comment>
<name>A0ABN2XJU4_9ACTN</name>
<feature type="region of interest" description="Disordered" evidence="8">
    <location>
        <begin position="1"/>
        <end position="25"/>
    </location>
</feature>
<dbReference type="InterPro" id="IPR000515">
    <property type="entry name" value="MetI-like"/>
</dbReference>
<feature type="transmembrane region" description="Helical" evidence="7">
    <location>
        <begin position="209"/>
        <end position="231"/>
    </location>
</feature>
<dbReference type="Gene3D" id="1.10.3720.10">
    <property type="entry name" value="MetI-like"/>
    <property type="match status" value="1"/>
</dbReference>
<feature type="compositionally biased region" description="Polar residues" evidence="8">
    <location>
        <begin position="1"/>
        <end position="21"/>
    </location>
</feature>
<dbReference type="SUPFAM" id="SSF161098">
    <property type="entry name" value="MetI-like"/>
    <property type="match status" value="1"/>
</dbReference>
<evidence type="ECO:0000256" key="4">
    <source>
        <dbReference type="ARBA" id="ARBA00022692"/>
    </source>
</evidence>
<comment type="similarity">
    <text evidence="7">Belongs to the binding-protein-dependent transport system permease family.</text>
</comment>
<dbReference type="PANTHER" id="PTHR30151">
    <property type="entry name" value="ALKANE SULFONATE ABC TRANSPORTER-RELATED, MEMBRANE SUBUNIT"/>
    <property type="match status" value="1"/>
</dbReference>
<feature type="transmembrane region" description="Helical" evidence="7">
    <location>
        <begin position="130"/>
        <end position="160"/>
    </location>
</feature>
<keyword evidence="11" id="KW-1185">Reference proteome</keyword>
<keyword evidence="5 7" id="KW-1133">Transmembrane helix</keyword>
<feature type="transmembrane region" description="Helical" evidence="7">
    <location>
        <begin position="30"/>
        <end position="49"/>
    </location>
</feature>
<evidence type="ECO:0000256" key="7">
    <source>
        <dbReference type="RuleBase" id="RU363032"/>
    </source>
</evidence>
<evidence type="ECO:0000259" key="9">
    <source>
        <dbReference type="PROSITE" id="PS50928"/>
    </source>
</evidence>
<feature type="transmembrane region" description="Helical" evidence="7">
    <location>
        <begin position="89"/>
        <end position="109"/>
    </location>
</feature>
<keyword evidence="4 7" id="KW-0812">Transmembrane</keyword>
<evidence type="ECO:0000256" key="1">
    <source>
        <dbReference type="ARBA" id="ARBA00004651"/>
    </source>
</evidence>
<evidence type="ECO:0000313" key="10">
    <source>
        <dbReference type="EMBL" id="GAA2113596.1"/>
    </source>
</evidence>
<dbReference type="InterPro" id="IPR035906">
    <property type="entry name" value="MetI-like_sf"/>
</dbReference>
<proteinExistence type="inferred from homology"/>
<evidence type="ECO:0000256" key="5">
    <source>
        <dbReference type="ARBA" id="ARBA00022989"/>
    </source>
</evidence>
<feature type="transmembrane region" description="Helical" evidence="7">
    <location>
        <begin position="180"/>
        <end position="202"/>
    </location>
</feature>
<feature type="domain" description="ABC transmembrane type-1" evidence="9">
    <location>
        <begin position="81"/>
        <end position="262"/>
    </location>
</feature>
<sequence length="284" mass="30177">MTTSDASQVTSRRVAPRSSTRSRGRDPSTMVWALRIAVILLVLAAWQATAASVGADLLPTVQSVVVDGIPPLVTEGYAVEFGHTLGRMMIGFVIACTIALPAGALMGASKVWNDVLTPYAYGIYMAPRPALLPLLILTFGVGATFGFVMVLLFAVFFPLINTAKGASEVVNGPLYEMARSLQISRIRVLLFVLIPGSLPYVLAGIRLGLGMAFNGILLAELWTAYSTGGLLEAMVSYGQLPEYFALAGLIGLTAVASYSLLGVFERRVRRHRGMAVTGSFGEAS</sequence>
<evidence type="ECO:0000256" key="2">
    <source>
        <dbReference type="ARBA" id="ARBA00022448"/>
    </source>
</evidence>
<dbReference type="Proteomes" id="UP001500575">
    <property type="component" value="Unassembled WGS sequence"/>
</dbReference>
<evidence type="ECO:0000256" key="6">
    <source>
        <dbReference type="ARBA" id="ARBA00023136"/>
    </source>
</evidence>
<gene>
    <name evidence="10" type="ORF">GCM10009843_01450</name>
</gene>
<dbReference type="PROSITE" id="PS50928">
    <property type="entry name" value="ABC_TM1"/>
    <property type="match status" value="1"/>
</dbReference>
<keyword evidence="2 7" id="KW-0813">Transport</keyword>
<keyword evidence="3" id="KW-1003">Cell membrane</keyword>
<protein>
    <submittedName>
        <fullName evidence="10">ABC transporter permease</fullName>
    </submittedName>
</protein>
<evidence type="ECO:0000256" key="8">
    <source>
        <dbReference type="SAM" id="MobiDB-lite"/>
    </source>
</evidence>
<dbReference type="RefSeq" id="WP_344301575.1">
    <property type="nucleotide sequence ID" value="NZ_BAAAQQ010000001.1"/>
</dbReference>
<dbReference type="PANTHER" id="PTHR30151:SF0">
    <property type="entry name" value="ABC TRANSPORTER PERMEASE PROTEIN MJ0413-RELATED"/>
    <property type="match status" value="1"/>
</dbReference>